<dbReference type="SUPFAM" id="SSF54427">
    <property type="entry name" value="NTF2-like"/>
    <property type="match status" value="1"/>
</dbReference>
<dbReference type="Proteomes" id="UP001583186">
    <property type="component" value="Unassembled WGS sequence"/>
</dbReference>
<feature type="domain" description="SigF-like NTF2-like" evidence="1">
    <location>
        <begin position="64"/>
        <end position="150"/>
    </location>
</feature>
<accession>A0ABR3YP85</accession>
<comment type="caution">
    <text evidence="2">The sequence shown here is derived from an EMBL/GenBank/DDBJ whole genome shotgun (WGS) entry which is preliminary data.</text>
</comment>
<dbReference type="EMBL" id="JAWCUI010000070">
    <property type="protein sequence ID" value="KAL1889752.1"/>
    <property type="molecule type" value="Genomic_DNA"/>
</dbReference>
<gene>
    <name evidence="2" type="ORF">Sste5346_008740</name>
</gene>
<evidence type="ECO:0000313" key="3">
    <source>
        <dbReference type="Proteomes" id="UP001583186"/>
    </source>
</evidence>
<evidence type="ECO:0000313" key="2">
    <source>
        <dbReference type="EMBL" id="KAL1889752.1"/>
    </source>
</evidence>
<proteinExistence type="predicted"/>
<protein>
    <recommendedName>
        <fullName evidence="1">SigF-like NTF2-like domain-containing protein</fullName>
    </recommendedName>
</protein>
<sequence>MENPAQEIREVIKTLCTHPQDEQAAAIRRYYLPDAEFVHPLCRVPGFGKEAVRQHTPDRIAEFVDQHDTDHHVQKAAESINSRRVIAAIFRWYKILSPHIEISIESVAWDANLHRLYVGMRQRFALWFVPLYAANVRLLVELHLEGVVDGNGHDSNSYAAVAAQQSTTHVPNTARNRMVNGVPGTAHQPPRTRYYIARHEDHYQINEVLKFFTLGFGAWLWALAQLFATLLCIGGTTVWDTTIGVAQGTKRKVIGSSKK</sequence>
<keyword evidence="3" id="KW-1185">Reference proteome</keyword>
<dbReference type="InterPro" id="IPR032710">
    <property type="entry name" value="NTF2-like_dom_sf"/>
</dbReference>
<evidence type="ECO:0000259" key="1">
    <source>
        <dbReference type="Pfam" id="PF24840"/>
    </source>
</evidence>
<reference evidence="2 3" key="1">
    <citation type="journal article" date="2024" name="IMA Fungus">
        <title>IMA Genome - F19 : A genome assembly and annotation guide to empower mycologists, including annotated draft genome sequences of Ceratocystis pirilliformis, Diaporthe australafricana, Fusarium ophioides, Paecilomyces lecythidis, and Sporothrix stenoceras.</title>
        <authorList>
            <person name="Aylward J."/>
            <person name="Wilson A.M."/>
            <person name="Visagie C.M."/>
            <person name="Spraker J."/>
            <person name="Barnes I."/>
            <person name="Buitendag C."/>
            <person name="Ceriani C."/>
            <person name="Del Mar Angel L."/>
            <person name="du Plessis D."/>
            <person name="Fuchs T."/>
            <person name="Gasser K."/>
            <person name="Kramer D."/>
            <person name="Li W."/>
            <person name="Munsamy K."/>
            <person name="Piso A."/>
            <person name="Price J.L."/>
            <person name="Sonnekus B."/>
            <person name="Thomas C."/>
            <person name="van der Nest A."/>
            <person name="van Dijk A."/>
            <person name="van Heerden A."/>
            <person name="van Vuuren N."/>
            <person name="Yilmaz N."/>
            <person name="Duong T.A."/>
            <person name="van der Merwe N.A."/>
            <person name="Wingfield M.J."/>
            <person name="Wingfield B.D."/>
        </authorList>
    </citation>
    <scope>NUCLEOTIDE SEQUENCE [LARGE SCALE GENOMIC DNA]</scope>
    <source>
        <strain evidence="2 3">CMW 5346</strain>
    </source>
</reference>
<name>A0ABR3YP85_9PEZI</name>
<organism evidence="2 3">
    <name type="scientific">Sporothrix stenoceras</name>
    <dbReference type="NCBI Taxonomy" id="5173"/>
    <lineage>
        <taxon>Eukaryota</taxon>
        <taxon>Fungi</taxon>
        <taxon>Dikarya</taxon>
        <taxon>Ascomycota</taxon>
        <taxon>Pezizomycotina</taxon>
        <taxon>Sordariomycetes</taxon>
        <taxon>Sordariomycetidae</taxon>
        <taxon>Ophiostomatales</taxon>
        <taxon>Ophiostomataceae</taxon>
        <taxon>Sporothrix</taxon>
    </lineage>
</organism>
<dbReference type="Pfam" id="PF24840">
    <property type="entry name" value="NTF2_SigF"/>
    <property type="match status" value="2"/>
</dbReference>
<dbReference type="InterPro" id="IPR057514">
    <property type="entry name" value="NTF2_SigF"/>
</dbReference>
<feature type="domain" description="SigF-like NTF2-like" evidence="1">
    <location>
        <begin position="1"/>
        <end position="45"/>
    </location>
</feature>
<dbReference type="PANTHER" id="PTHR35393:SF1">
    <property type="entry name" value="SNOAL-LIKE DOMAIN-CONTAINING PROTEIN"/>
    <property type="match status" value="1"/>
</dbReference>
<dbReference type="PANTHER" id="PTHR35393">
    <property type="entry name" value="CHROMOSOME 1, WHOLE GENOME SHOTGUN SEQUENCE"/>
    <property type="match status" value="1"/>
</dbReference>